<evidence type="ECO:0000256" key="2">
    <source>
        <dbReference type="SAM" id="MobiDB-lite"/>
    </source>
</evidence>
<dbReference type="Proteomes" id="UP000187429">
    <property type="component" value="Unassembled WGS sequence"/>
</dbReference>
<evidence type="ECO:0000256" key="1">
    <source>
        <dbReference type="SAM" id="Coils"/>
    </source>
</evidence>
<feature type="region of interest" description="Disordered" evidence="2">
    <location>
        <begin position="31"/>
        <end position="50"/>
    </location>
</feature>
<comment type="caution">
    <text evidence="3">The sequence shown here is derived from an EMBL/GenBank/DDBJ whole genome shotgun (WGS) entry which is preliminary data.</text>
</comment>
<keyword evidence="1" id="KW-0175">Coiled coil</keyword>
<evidence type="ECO:0000313" key="4">
    <source>
        <dbReference type="Proteomes" id="UP000187429"/>
    </source>
</evidence>
<organism evidence="3 4">
    <name type="scientific">Smittium culicis</name>
    <dbReference type="NCBI Taxonomy" id="133412"/>
    <lineage>
        <taxon>Eukaryota</taxon>
        <taxon>Fungi</taxon>
        <taxon>Fungi incertae sedis</taxon>
        <taxon>Zoopagomycota</taxon>
        <taxon>Kickxellomycotina</taxon>
        <taxon>Harpellomycetes</taxon>
        <taxon>Harpellales</taxon>
        <taxon>Legeriomycetaceae</taxon>
        <taxon>Smittium</taxon>
    </lineage>
</organism>
<dbReference type="EMBL" id="LSSM01002345">
    <property type="protein sequence ID" value="OMJ22060.1"/>
    <property type="molecule type" value="Genomic_DNA"/>
</dbReference>
<gene>
    <name evidence="3" type="ORF">AYI69_g5555</name>
</gene>
<sequence length="89" mass="9748">MSSSDIPKLVHDNMHLRISELNELLATLRRSPPQAQNAPAPAPAAAAAAAADQDRTIRELRATIQKLEIQLLHLSAAYDAQSELIRNTR</sequence>
<accession>A0A1R1Y5E1</accession>
<name>A0A1R1Y5E1_9FUNG</name>
<dbReference type="AlphaFoldDB" id="A0A1R1Y5E1"/>
<feature type="compositionally biased region" description="Low complexity" evidence="2">
    <location>
        <begin position="32"/>
        <end position="50"/>
    </location>
</feature>
<reference evidence="4" key="1">
    <citation type="submission" date="2017-01" db="EMBL/GenBank/DDBJ databases">
        <authorList>
            <person name="Wang Y."/>
            <person name="White M."/>
            <person name="Kvist S."/>
            <person name="Moncalvo J.-M."/>
        </authorList>
    </citation>
    <scope>NUCLEOTIDE SEQUENCE [LARGE SCALE GENOMIC DNA]</scope>
    <source>
        <strain evidence="4">ID-206-W2</strain>
    </source>
</reference>
<keyword evidence="4" id="KW-1185">Reference proteome</keyword>
<feature type="coiled-coil region" evidence="1">
    <location>
        <begin position="50"/>
        <end position="77"/>
    </location>
</feature>
<evidence type="ECO:0000313" key="3">
    <source>
        <dbReference type="EMBL" id="OMJ22060.1"/>
    </source>
</evidence>
<proteinExistence type="predicted"/>
<protein>
    <submittedName>
        <fullName evidence="3">Uncharacterized protein</fullName>
    </submittedName>
</protein>